<organism evidence="1 2">
    <name type="scientific">Paraclostridium sordellii</name>
    <name type="common">Clostridium sordellii</name>
    <dbReference type="NCBI Taxonomy" id="1505"/>
    <lineage>
        <taxon>Bacteria</taxon>
        <taxon>Bacillati</taxon>
        <taxon>Bacillota</taxon>
        <taxon>Clostridia</taxon>
        <taxon>Peptostreptococcales</taxon>
        <taxon>Peptostreptococcaceae</taxon>
        <taxon>Paraclostridium</taxon>
    </lineage>
</organism>
<name>A0A0C7GA25_PARSO</name>
<sequence length="207" mass="25001">MDFNNLKGILIDNLGNLLDKFNKEDLDKYNFLYNCPYCESGINESYGYRTCNSCKNNYRIYKNNIYKDEETINDILFYFIKIIAHISNSNNNISDKKLDYIYYIVKEEIKLSNDQIKWCAIIFKEAETETYTSELIEKFKNSLKKYYCDNYNIERLNMLRWIINLINMDLYLFEKQEKILSDYIRIFNIKDSDYAYINYSEVSVSRD</sequence>
<dbReference type="AlphaFoldDB" id="A0A0C7GA25"/>
<evidence type="ECO:0000313" key="1">
    <source>
        <dbReference type="EMBL" id="CEQ03876.1"/>
    </source>
</evidence>
<accession>A0A0C7GA25</accession>
<dbReference type="EMBL" id="CEKZ01000003">
    <property type="protein sequence ID" value="CEQ03876.1"/>
    <property type="molecule type" value="Genomic_DNA"/>
</dbReference>
<dbReference type="RefSeq" id="WP_055342034.1">
    <property type="nucleotide sequence ID" value="NZ_CDNI01000003.1"/>
</dbReference>
<reference evidence="1 2" key="1">
    <citation type="submission" date="2015-01" db="EMBL/GenBank/DDBJ databases">
        <authorList>
            <person name="Aslett A.Martin."/>
            <person name="De Silva Nishadi"/>
        </authorList>
    </citation>
    <scope>NUCLEOTIDE SEQUENCE [LARGE SCALE GENOMIC DNA]</scope>
    <source>
        <strain evidence="1 2">R28058</strain>
    </source>
</reference>
<protein>
    <submittedName>
        <fullName evidence="1">Uncharacterized protein</fullName>
    </submittedName>
</protein>
<proteinExistence type="predicted"/>
<evidence type="ECO:0000313" key="2">
    <source>
        <dbReference type="Proteomes" id="UP000049127"/>
    </source>
</evidence>
<gene>
    <name evidence="1" type="ORF">R28058_16091</name>
</gene>
<dbReference type="Proteomes" id="UP000049127">
    <property type="component" value="Unassembled WGS sequence"/>
</dbReference>